<proteinExistence type="inferred from homology"/>
<dbReference type="AlphaFoldDB" id="A0A8C4WYS9"/>
<sequence>MVTREELNLSNGSLLFPAPVCFHLSNQDTMVIRTDELLEVAGMLAQDRGLQVTVTKALQGAAVAGACAFIGAMVAGPVGIACGGALGGIVGAAYTKGQFRPLGEVLAELPPAERQQLATSLDQIVSSLQWTDAVALAMFLNQNGDLKERFFRVLMTAICPRKPRSLGWISGTALIIAAWPRVLHSQPQKSRTATGRATWPCKPSLADEHSRSVLRKVLKHLIIYS</sequence>
<evidence type="ECO:0000256" key="1">
    <source>
        <dbReference type="ARBA" id="ARBA00029457"/>
    </source>
</evidence>
<comment type="similarity">
    <text evidence="1">Belongs to the C19orf12 family.</text>
</comment>
<dbReference type="InterPro" id="IPR033369">
    <property type="entry name" value="C19orf12"/>
</dbReference>
<dbReference type="PANTHER" id="PTHR31493">
    <property type="entry name" value="NAZO FAMILY MEMBER"/>
    <property type="match status" value="1"/>
</dbReference>
<accession>A0A8C4WYS9</accession>
<evidence type="ECO:0000313" key="3">
    <source>
        <dbReference type="Proteomes" id="UP000694388"/>
    </source>
</evidence>
<keyword evidence="3" id="KW-1185">Reference proteome</keyword>
<name>A0A8C4WYS9_EPTBU</name>
<organism evidence="2 3">
    <name type="scientific">Eptatretus burgeri</name>
    <name type="common">Inshore hagfish</name>
    <dbReference type="NCBI Taxonomy" id="7764"/>
    <lineage>
        <taxon>Eukaryota</taxon>
        <taxon>Metazoa</taxon>
        <taxon>Chordata</taxon>
        <taxon>Craniata</taxon>
        <taxon>Vertebrata</taxon>
        <taxon>Cyclostomata</taxon>
        <taxon>Myxini</taxon>
        <taxon>Myxiniformes</taxon>
        <taxon>Myxinidae</taxon>
        <taxon>Eptatretinae</taxon>
        <taxon>Eptatretus</taxon>
    </lineage>
</organism>
<dbReference type="Pfam" id="PF20721">
    <property type="entry name" value="C19orf12"/>
    <property type="match status" value="1"/>
</dbReference>
<reference evidence="2" key="2">
    <citation type="submission" date="2025-09" db="UniProtKB">
        <authorList>
            <consortium name="Ensembl"/>
        </authorList>
    </citation>
    <scope>IDENTIFICATION</scope>
</reference>
<protein>
    <submittedName>
        <fullName evidence="2">Uncharacterized protein</fullName>
    </submittedName>
</protein>
<dbReference type="PANTHER" id="PTHR31493:SF1">
    <property type="entry name" value="PROTEIN C19ORF12"/>
    <property type="match status" value="1"/>
</dbReference>
<dbReference type="Ensembl" id="ENSEBUT00000021365.1">
    <property type="protein sequence ID" value="ENSEBUP00000020789.1"/>
    <property type="gene ID" value="ENSEBUG00000012851.1"/>
</dbReference>
<dbReference type="GeneTree" id="ENSGT00390000009077"/>
<dbReference type="Proteomes" id="UP000694388">
    <property type="component" value="Unplaced"/>
</dbReference>
<reference evidence="2" key="1">
    <citation type="submission" date="2025-08" db="UniProtKB">
        <authorList>
            <consortium name="Ensembl"/>
        </authorList>
    </citation>
    <scope>IDENTIFICATION</scope>
</reference>
<evidence type="ECO:0000313" key="2">
    <source>
        <dbReference type="Ensembl" id="ENSEBUP00000020789.1"/>
    </source>
</evidence>